<sequence length="167" mass="18023">MSSPQPWYPAPIHWDTTETGQYYLRVVGLCTPPSSSHSYNLPAGLPRVHAACPSLLLSDSGATMVGLLRSLFTNRLLDHAQRWRNADSWVAASSSYRQVIAMFSLALVTLGITTALSFATPAKQARRAWDQTCSSPNPTNCHRQVTHVPAETAAGSCSTAAVVARRG</sequence>
<dbReference type="Proteomes" id="UP001144978">
    <property type="component" value="Unassembled WGS sequence"/>
</dbReference>
<protein>
    <submittedName>
        <fullName evidence="1">Uncharacterized protein</fullName>
    </submittedName>
</protein>
<dbReference type="EMBL" id="JANSHE010006481">
    <property type="protein sequence ID" value="KAJ2966950.1"/>
    <property type="molecule type" value="Genomic_DNA"/>
</dbReference>
<name>A0ACC1MIV2_9APHY</name>
<evidence type="ECO:0000313" key="2">
    <source>
        <dbReference type="Proteomes" id="UP001144978"/>
    </source>
</evidence>
<reference evidence="1" key="1">
    <citation type="submission" date="2022-08" db="EMBL/GenBank/DDBJ databases">
        <title>Genome Sequence of Pycnoporus sanguineus.</title>
        <authorList>
            <person name="Buettner E."/>
        </authorList>
    </citation>
    <scope>NUCLEOTIDE SEQUENCE</scope>
    <source>
        <strain evidence="1">CG-C14</strain>
    </source>
</reference>
<comment type="caution">
    <text evidence="1">The sequence shown here is derived from an EMBL/GenBank/DDBJ whole genome shotgun (WGS) entry which is preliminary data.</text>
</comment>
<proteinExistence type="predicted"/>
<gene>
    <name evidence="1" type="ORF">NUW54_g13657</name>
</gene>
<organism evidence="1 2">
    <name type="scientific">Trametes sanguinea</name>
    <dbReference type="NCBI Taxonomy" id="158606"/>
    <lineage>
        <taxon>Eukaryota</taxon>
        <taxon>Fungi</taxon>
        <taxon>Dikarya</taxon>
        <taxon>Basidiomycota</taxon>
        <taxon>Agaricomycotina</taxon>
        <taxon>Agaricomycetes</taxon>
        <taxon>Polyporales</taxon>
        <taxon>Polyporaceae</taxon>
        <taxon>Trametes</taxon>
    </lineage>
</organism>
<keyword evidence="2" id="KW-1185">Reference proteome</keyword>
<evidence type="ECO:0000313" key="1">
    <source>
        <dbReference type="EMBL" id="KAJ2966950.1"/>
    </source>
</evidence>
<accession>A0ACC1MIV2</accession>